<feature type="domain" description="Right handed beta helix" evidence="2">
    <location>
        <begin position="185"/>
        <end position="331"/>
    </location>
</feature>
<dbReference type="VEuPathDB" id="TrichDB:TRFO_06552"/>
<evidence type="ECO:0000256" key="1">
    <source>
        <dbReference type="ARBA" id="ARBA00022737"/>
    </source>
</evidence>
<dbReference type="GO" id="GO:0006511">
    <property type="term" value="P:ubiquitin-dependent protein catabolic process"/>
    <property type="evidence" value="ECO:0007669"/>
    <property type="project" value="TreeGrafter"/>
</dbReference>
<dbReference type="InterPro" id="IPR039448">
    <property type="entry name" value="Beta_helix"/>
</dbReference>
<evidence type="ECO:0000259" key="2">
    <source>
        <dbReference type="Pfam" id="PF13229"/>
    </source>
</evidence>
<dbReference type="PANTHER" id="PTHR22990">
    <property type="entry name" value="F-BOX ONLY PROTEIN"/>
    <property type="match status" value="1"/>
</dbReference>
<dbReference type="AlphaFoldDB" id="A0A1J4JYE9"/>
<reference evidence="3" key="1">
    <citation type="submission" date="2016-10" db="EMBL/GenBank/DDBJ databases">
        <authorList>
            <person name="Benchimol M."/>
            <person name="Almeida L.G."/>
            <person name="Vasconcelos A.T."/>
            <person name="Perreira-Neves A."/>
            <person name="Rosa I.A."/>
            <person name="Tasca T."/>
            <person name="Bogo M.R."/>
            <person name="de Souza W."/>
        </authorList>
    </citation>
    <scope>NUCLEOTIDE SEQUENCE [LARGE SCALE GENOMIC DNA]</scope>
    <source>
        <strain evidence="3">K</strain>
    </source>
</reference>
<protein>
    <recommendedName>
        <fullName evidence="2">Right handed beta helix domain-containing protein</fullName>
    </recommendedName>
</protein>
<dbReference type="OrthoDB" id="10526754at2759"/>
<evidence type="ECO:0000313" key="4">
    <source>
        <dbReference type="Proteomes" id="UP000179807"/>
    </source>
</evidence>
<dbReference type="EMBL" id="MLAK01000816">
    <property type="protein sequence ID" value="OHT03722.1"/>
    <property type="molecule type" value="Genomic_DNA"/>
</dbReference>
<dbReference type="InterPro" id="IPR011050">
    <property type="entry name" value="Pectin_lyase_fold/virulence"/>
</dbReference>
<proteinExistence type="predicted"/>
<dbReference type="GeneID" id="94827861"/>
<feature type="domain" description="Right handed beta helix" evidence="2">
    <location>
        <begin position="691"/>
        <end position="823"/>
    </location>
</feature>
<dbReference type="Gene3D" id="2.160.20.10">
    <property type="entry name" value="Single-stranded right-handed beta-helix, Pectin lyase-like"/>
    <property type="match status" value="2"/>
</dbReference>
<dbReference type="Pfam" id="PF13229">
    <property type="entry name" value="Beta_helix"/>
    <property type="match status" value="3"/>
</dbReference>
<comment type="caution">
    <text evidence="3">The sequence shown here is derived from an EMBL/GenBank/DDBJ whole genome shotgun (WGS) entry which is preliminary data.</text>
</comment>
<dbReference type="RefSeq" id="XP_068356858.1">
    <property type="nucleotide sequence ID" value="XM_068493157.1"/>
</dbReference>
<feature type="domain" description="Right handed beta helix" evidence="2">
    <location>
        <begin position="445"/>
        <end position="565"/>
    </location>
</feature>
<keyword evidence="4" id="KW-1185">Reference proteome</keyword>
<gene>
    <name evidence="3" type="ORF">TRFO_06552</name>
</gene>
<dbReference type="PANTHER" id="PTHR22990:SF15">
    <property type="entry name" value="F-BOX ONLY PROTEIN 10"/>
    <property type="match status" value="1"/>
</dbReference>
<accession>A0A1J4JYE9</accession>
<dbReference type="SMART" id="SM00710">
    <property type="entry name" value="PbH1"/>
    <property type="match status" value="10"/>
</dbReference>
<sequence>MNLLNLLPPDTINLIAPLNGNTPTNSQNSNNSSFFQNVLSSTMNTNNPLSTQSRHYSDATAAILSKNISAPLNLTFPPDLVDVMNFISIPTQSRDNPLQSLQIDDVSSPFTFSENLDFEVLDTLVFDLSQHQSLQDLINEAKPKTKIIIPQGSYDEFLIIPEKELYILGNGDVTFNGFESQSKLLIIESVNFQQSSTGRGGVSIISGSTKLLKSTVSAVKQTAVFCTSNSRGDFSNCVLHAINHPCVFSNKDSSVRCIDCIIERSLFLGVLAAEKSQIQLVSCTVTNNQQGGILVSGSASINVEKSKISSNEKKGIEVVSQGIIYIKDTTFENYRSGQAFFITGGTQATIKGCTFSNCKSTCIQASNAASIISHRNTYKDSITSLMIMLTNTAAFNSKHDEITGTTQAGIACINGGQAFIKKMRAHDLSGTALYASGDFSLMCCENSTIESVEDISVQIGEGGRAEFIDVTISNSADPGFVLIDDATGAFDGVKVTNGKDSAGTIKNVTNFNFKNCTFTNNAVFGLLLNVNSTPTFEQCSVINNGQVGLEINSSNPTLTNCTISKHTDIGLSLNDGSVPTIIGGSVTENEQGGIVCNGASPTIKNVFIGNNGNAGISGFAGSQPVLDHCTIKGNQIVGCQVTTPKTIIRFNNTSFEDHTRSCAIVAIDEGSAICTQCVFRNSKISHLEIRKGAAVALSQCDLTGAMSGIGVQVHNNGYFHMIQSIIHEETRTGLLIGGAGHAEIISSTFLKCNDLAVSTLEESTTVIQNSLFDGGEIGNCGLQICAGTVTISNTVFKNLQQGIVKANPAILNHNQVSFENNSKDFIEI</sequence>
<dbReference type="InterPro" id="IPR006626">
    <property type="entry name" value="PbH1"/>
</dbReference>
<dbReference type="InterPro" id="IPR012334">
    <property type="entry name" value="Pectin_lyas_fold"/>
</dbReference>
<name>A0A1J4JYE9_9EUKA</name>
<dbReference type="SUPFAM" id="SSF51126">
    <property type="entry name" value="Pectin lyase-like"/>
    <property type="match status" value="3"/>
</dbReference>
<dbReference type="InterPro" id="IPR051550">
    <property type="entry name" value="SCF-Subunits/Alg-Epimerases"/>
</dbReference>
<keyword evidence="1" id="KW-0677">Repeat</keyword>
<dbReference type="Proteomes" id="UP000179807">
    <property type="component" value="Unassembled WGS sequence"/>
</dbReference>
<evidence type="ECO:0000313" key="3">
    <source>
        <dbReference type="EMBL" id="OHT03722.1"/>
    </source>
</evidence>
<organism evidence="3 4">
    <name type="scientific">Tritrichomonas foetus</name>
    <dbReference type="NCBI Taxonomy" id="1144522"/>
    <lineage>
        <taxon>Eukaryota</taxon>
        <taxon>Metamonada</taxon>
        <taxon>Parabasalia</taxon>
        <taxon>Tritrichomonadida</taxon>
        <taxon>Tritrichomonadidae</taxon>
        <taxon>Tritrichomonas</taxon>
    </lineage>
</organism>